<evidence type="ECO:0000313" key="1">
    <source>
        <dbReference type="EMBL" id="JAH22110.1"/>
    </source>
</evidence>
<dbReference type="EMBL" id="GBXM01086467">
    <property type="protein sequence ID" value="JAH22110.1"/>
    <property type="molecule type" value="Transcribed_RNA"/>
</dbReference>
<name>A0A0E9R0T3_ANGAN</name>
<proteinExistence type="predicted"/>
<sequence length="36" mass="4340">MHNINRSTTDTDILTHKHTHTIIYTEIVCYMHSFHK</sequence>
<accession>A0A0E9R0T3</accession>
<organism evidence="1">
    <name type="scientific">Anguilla anguilla</name>
    <name type="common">European freshwater eel</name>
    <name type="synonym">Muraena anguilla</name>
    <dbReference type="NCBI Taxonomy" id="7936"/>
    <lineage>
        <taxon>Eukaryota</taxon>
        <taxon>Metazoa</taxon>
        <taxon>Chordata</taxon>
        <taxon>Craniata</taxon>
        <taxon>Vertebrata</taxon>
        <taxon>Euteleostomi</taxon>
        <taxon>Actinopterygii</taxon>
        <taxon>Neopterygii</taxon>
        <taxon>Teleostei</taxon>
        <taxon>Anguilliformes</taxon>
        <taxon>Anguillidae</taxon>
        <taxon>Anguilla</taxon>
    </lineage>
</organism>
<reference evidence="1" key="1">
    <citation type="submission" date="2014-11" db="EMBL/GenBank/DDBJ databases">
        <authorList>
            <person name="Amaro Gonzalez C."/>
        </authorList>
    </citation>
    <scope>NUCLEOTIDE SEQUENCE</scope>
</reference>
<reference evidence="1" key="2">
    <citation type="journal article" date="2015" name="Fish Shellfish Immunol.">
        <title>Early steps in the European eel (Anguilla anguilla)-Vibrio vulnificus interaction in the gills: Role of the RtxA13 toxin.</title>
        <authorList>
            <person name="Callol A."/>
            <person name="Pajuelo D."/>
            <person name="Ebbesson L."/>
            <person name="Teles M."/>
            <person name="MacKenzie S."/>
            <person name="Amaro C."/>
        </authorList>
    </citation>
    <scope>NUCLEOTIDE SEQUENCE</scope>
</reference>
<protein>
    <submittedName>
        <fullName evidence="1">Uncharacterized protein</fullName>
    </submittedName>
</protein>
<dbReference type="AlphaFoldDB" id="A0A0E9R0T3"/>